<accession>A0A848DBC9</accession>
<organism evidence="2 3">
    <name type="scientific">Pseudonocardia bannensis</name>
    <dbReference type="NCBI Taxonomy" id="630973"/>
    <lineage>
        <taxon>Bacteria</taxon>
        <taxon>Bacillati</taxon>
        <taxon>Actinomycetota</taxon>
        <taxon>Actinomycetes</taxon>
        <taxon>Pseudonocardiales</taxon>
        <taxon>Pseudonocardiaceae</taxon>
        <taxon>Pseudonocardia</taxon>
    </lineage>
</organism>
<dbReference type="RefSeq" id="WP_169409546.1">
    <property type="nucleotide sequence ID" value="NZ_JAAXKZ010000001.1"/>
</dbReference>
<dbReference type="Proteomes" id="UP000586918">
    <property type="component" value="Unassembled WGS sequence"/>
</dbReference>
<evidence type="ECO:0000313" key="3">
    <source>
        <dbReference type="Proteomes" id="UP000586918"/>
    </source>
</evidence>
<keyword evidence="3" id="KW-1185">Reference proteome</keyword>
<proteinExistence type="predicted"/>
<sequence length="51" mass="5152">MVAAGIDTAASQEPDGAGGPGASTVQKRSEPRAMLSPAVIRFDAGRVRAAR</sequence>
<dbReference type="EMBL" id="JAAXKZ010000001">
    <property type="protein sequence ID" value="NMH90050.1"/>
    <property type="molecule type" value="Genomic_DNA"/>
</dbReference>
<feature type="region of interest" description="Disordered" evidence="1">
    <location>
        <begin position="1"/>
        <end position="37"/>
    </location>
</feature>
<reference evidence="2 3" key="1">
    <citation type="submission" date="2020-04" db="EMBL/GenBank/DDBJ databases">
        <authorList>
            <person name="Klaysubun C."/>
            <person name="Duangmal K."/>
            <person name="Lipun K."/>
        </authorList>
    </citation>
    <scope>NUCLEOTIDE SEQUENCE [LARGE SCALE GENOMIC DNA]</scope>
    <source>
        <strain evidence="2 3">DSM 45300</strain>
    </source>
</reference>
<name>A0A848DBC9_9PSEU</name>
<evidence type="ECO:0000256" key="1">
    <source>
        <dbReference type="SAM" id="MobiDB-lite"/>
    </source>
</evidence>
<evidence type="ECO:0000313" key="2">
    <source>
        <dbReference type="EMBL" id="NMH90050.1"/>
    </source>
</evidence>
<protein>
    <submittedName>
        <fullName evidence="2">Uncharacterized protein</fullName>
    </submittedName>
</protein>
<comment type="caution">
    <text evidence="2">The sequence shown here is derived from an EMBL/GenBank/DDBJ whole genome shotgun (WGS) entry which is preliminary data.</text>
</comment>
<gene>
    <name evidence="2" type="ORF">HF519_00245</name>
</gene>
<dbReference type="AlphaFoldDB" id="A0A848DBC9"/>